<reference evidence="8" key="2">
    <citation type="submission" date="2020-09" db="EMBL/GenBank/DDBJ databases">
        <authorList>
            <person name="Sun Q."/>
            <person name="Ohkuma M."/>
        </authorList>
    </citation>
    <scope>NUCLEOTIDE SEQUENCE</scope>
    <source>
        <strain evidence="8">JCM 3035</strain>
    </source>
</reference>
<dbReference type="InterPro" id="IPR013595">
    <property type="entry name" value="Pept_S33_TAP-like_C"/>
</dbReference>
<feature type="domain" description="AB hydrolase-1" evidence="6">
    <location>
        <begin position="129"/>
        <end position="284"/>
    </location>
</feature>
<name>A0A917R9L4_9ACTN</name>
<dbReference type="RefSeq" id="WP_189325580.1">
    <property type="nucleotide sequence ID" value="NZ_BMPQ01000023.1"/>
</dbReference>
<dbReference type="InterPro" id="IPR051601">
    <property type="entry name" value="Serine_prot/Carboxylest_S33"/>
</dbReference>
<evidence type="ECO:0000256" key="3">
    <source>
        <dbReference type="ARBA" id="ARBA00022801"/>
    </source>
</evidence>
<keyword evidence="3" id="KW-0378">Hydrolase</keyword>
<evidence type="ECO:0000259" key="6">
    <source>
        <dbReference type="Pfam" id="PF00561"/>
    </source>
</evidence>
<dbReference type="Pfam" id="PF00561">
    <property type="entry name" value="Abhydrolase_1"/>
    <property type="match status" value="1"/>
</dbReference>
<feature type="transmembrane region" description="Helical" evidence="5">
    <location>
        <begin position="16"/>
        <end position="36"/>
    </location>
</feature>
<keyword evidence="5" id="KW-1133">Transmembrane helix</keyword>
<keyword evidence="2" id="KW-0732">Signal</keyword>
<evidence type="ECO:0000259" key="7">
    <source>
        <dbReference type="Pfam" id="PF08386"/>
    </source>
</evidence>
<feature type="region of interest" description="Disordered" evidence="4">
    <location>
        <begin position="40"/>
        <end position="67"/>
    </location>
</feature>
<accession>A0A917R9L4</accession>
<dbReference type="InterPro" id="IPR029058">
    <property type="entry name" value="AB_hydrolase_fold"/>
</dbReference>
<dbReference type="GO" id="GO:0016787">
    <property type="term" value="F:hydrolase activity"/>
    <property type="evidence" value="ECO:0007669"/>
    <property type="project" value="UniProtKB-KW"/>
</dbReference>
<evidence type="ECO:0000256" key="2">
    <source>
        <dbReference type="ARBA" id="ARBA00022729"/>
    </source>
</evidence>
<feature type="domain" description="Peptidase S33 tripeptidyl aminopeptidase-like C-terminal" evidence="7">
    <location>
        <begin position="414"/>
        <end position="517"/>
    </location>
</feature>
<evidence type="ECO:0000256" key="1">
    <source>
        <dbReference type="ARBA" id="ARBA00010088"/>
    </source>
</evidence>
<evidence type="ECO:0000256" key="4">
    <source>
        <dbReference type="SAM" id="MobiDB-lite"/>
    </source>
</evidence>
<dbReference type="Gene3D" id="3.40.50.1820">
    <property type="entry name" value="alpha/beta hydrolase"/>
    <property type="match status" value="1"/>
</dbReference>
<dbReference type="PANTHER" id="PTHR43248">
    <property type="entry name" value="2-SUCCINYL-6-HYDROXY-2,4-CYCLOHEXADIENE-1-CARBOXYLATE SYNTHASE"/>
    <property type="match status" value="1"/>
</dbReference>
<dbReference type="Proteomes" id="UP000637788">
    <property type="component" value="Unassembled WGS sequence"/>
</dbReference>
<organism evidence="8 9">
    <name type="scientific">Streptomyces flaveus</name>
    <dbReference type="NCBI Taxonomy" id="66370"/>
    <lineage>
        <taxon>Bacteria</taxon>
        <taxon>Bacillati</taxon>
        <taxon>Actinomycetota</taxon>
        <taxon>Actinomycetes</taxon>
        <taxon>Kitasatosporales</taxon>
        <taxon>Streptomycetaceae</taxon>
        <taxon>Streptomyces</taxon>
        <taxon>Streptomyces aurantiacus group</taxon>
    </lineage>
</organism>
<comment type="similarity">
    <text evidence="1">Belongs to the peptidase S33 family.</text>
</comment>
<evidence type="ECO:0000256" key="5">
    <source>
        <dbReference type="SAM" id="Phobius"/>
    </source>
</evidence>
<dbReference type="EMBL" id="BMPQ01000023">
    <property type="protein sequence ID" value="GGK97353.1"/>
    <property type="molecule type" value="Genomic_DNA"/>
</dbReference>
<feature type="compositionally biased region" description="Basic and acidic residues" evidence="4">
    <location>
        <begin position="40"/>
        <end position="54"/>
    </location>
</feature>
<dbReference type="Pfam" id="PF08386">
    <property type="entry name" value="Abhydrolase_4"/>
    <property type="match status" value="1"/>
</dbReference>
<keyword evidence="5" id="KW-0472">Membrane</keyword>
<dbReference type="SUPFAM" id="SSF53474">
    <property type="entry name" value="alpha/beta-Hydrolases"/>
    <property type="match status" value="1"/>
</dbReference>
<proteinExistence type="inferred from homology"/>
<dbReference type="InterPro" id="IPR000073">
    <property type="entry name" value="AB_hydrolase_1"/>
</dbReference>
<feature type="region of interest" description="Disordered" evidence="4">
    <location>
        <begin position="360"/>
        <end position="386"/>
    </location>
</feature>
<gene>
    <name evidence="8" type="ORF">GCM10010094_67800</name>
</gene>
<keyword evidence="9" id="KW-1185">Reference proteome</keyword>
<protein>
    <submittedName>
        <fullName evidence="8">Peptidase</fullName>
    </submittedName>
</protein>
<reference evidence="8" key="1">
    <citation type="journal article" date="2014" name="Int. J. Syst. Evol. Microbiol.">
        <title>Complete genome sequence of Corynebacterium casei LMG S-19264T (=DSM 44701T), isolated from a smear-ripened cheese.</title>
        <authorList>
            <consortium name="US DOE Joint Genome Institute (JGI-PGF)"/>
            <person name="Walter F."/>
            <person name="Albersmeier A."/>
            <person name="Kalinowski J."/>
            <person name="Ruckert C."/>
        </authorList>
    </citation>
    <scope>NUCLEOTIDE SEQUENCE</scope>
    <source>
        <strain evidence="8">JCM 3035</strain>
    </source>
</reference>
<sequence>MSGAHPIRSRRPGLSVGVRIIAVVVLAAIGAVGAWFQRDAPGHDVPGRSAEPRTEFTANNPPAGLPTALTTGQRLHWSRCTSPPTARTGYDCATMKTPLDYRKPDGRTIEVALIRRKATGPNARRIGSLVLNFGGPGESGVSGLPEHLNEYKPLLDRYDLVSFDPRGVGATIPVRCGKTADDTGYDGADACAEHSGALLPYIGTSYTARDLDLMRYLLGDERLHYFGVSYGTTLGAVYAHLYPSHVGRLVLEAPVDPTEDLNEEQVSQVKAVQAAFDRFAAHCAARIRHCPTGDGPEEAARRMARLADRLEKKPAPAGGGRNLDADDLAYTVSDHLDLGTDGWAPLAKALTALIDHNDGGPLSKGADDIGSADRAPAPRDNSRVARTAITCADSSLRPGSERLDRDEARVKAASPVFGAAWSTGVYLCYDWPFDGERATPQVNADGAAPVLVVGGTGDPITPYPGARRMARALGDGVGVLLTAEEEGHGTYPYNRCVTEAVDTYLRTGRTPAVGTVCPGSMS</sequence>
<dbReference type="AlphaFoldDB" id="A0A917R9L4"/>
<evidence type="ECO:0000313" key="9">
    <source>
        <dbReference type="Proteomes" id="UP000637788"/>
    </source>
</evidence>
<evidence type="ECO:0000313" key="8">
    <source>
        <dbReference type="EMBL" id="GGK97353.1"/>
    </source>
</evidence>
<comment type="caution">
    <text evidence="8">The sequence shown here is derived from an EMBL/GenBank/DDBJ whole genome shotgun (WGS) entry which is preliminary data.</text>
</comment>
<dbReference type="PANTHER" id="PTHR43248:SF29">
    <property type="entry name" value="TRIPEPTIDYL AMINOPEPTIDASE"/>
    <property type="match status" value="1"/>
</dbReference>
<keyword evidence="5" id="KW-0812">Transmembrane</keyword>